<keyword evidence="3 6" id="KW-0808">Transferase</keyword>
<name>A0A2T0FKE8_9ASCO</name>
<dbReference type="RefSeq" id="XP_024665394.1">
    <property type="nucleotide sequence ID" value="XM_024809626.1"/>
</dbReference>
<dbReference type="GO" id="GO:0044211">
    <property type="term" value="P:CTP salvage"/>
    <property type="evidence" value="ECO:0007669"/>
    <property type="project" value="UniProtKB-UniPathway"/>
</dbReference>
<dbReference type="GO" id="GO:0043771">
    <property type="term" value="F:cytidine kinase activity"/>
    <property type="evidence" value="ECO:0007669"/>
    <property type="project" value="RHEA"/>
</dbReference>
<comment type="caution">
    <text evidence="9">The sequence shown here is derived from an EMBL/GenBank/DDBJ whole genome shotgun (WGS) entry which is preliminary data.</text>
</comment>
<comment type="pathway">
    <text evidence="2 6">Pyrimidine metabolism; CTP biosynthesis via salvage pathway; CTP from cytidine: step 1/3.</text>
</comment>
<dbReference type="PRINTS" id="PR00988">
    <property type="entry name" value="URIDINKINASE"/>
</dbReference>
<keyword evidence="4 6" id="KW-0547">Nucleotide-binding</keyword>
<comment type="catalytic activity">
    <reaction evidence="6">
        <text>cytidine + ATP = CMP + ADP + H(+)</text>
        <dbReference type="Rhea" id="RHEA:24674"/>
        <dbReference type="ChEBI" id="CHEBI:15378"/>
        <dbReference type="ChEBI" id="CHEBI:17562"/>
        <dbReference type="ChEBI" id="CHEBI:30616"/>
        <dbReference type="ChEBI" id="CHEBI:60377"/>
        <dbReference type="ChEBI" id="CHEBI:456216"/>
        <dbReference type="EC" id="2.7.1.48"/>
    </reaction>
</comment>
<dbReference type="PANTHER" id="PTHR10285">
    <property type="entry name" value="URIDINE KINASE"/>
    <property type="match status" value="1"/>
</dbReference>
<dbReference type="InterPro" id="IPR000764">
    <property type="entry name" value="Uridine_kinase-like"/>
</dbReference>
<dbReference type="OrthoDB" id="738517at2759"/>
<dbReference type="FunFam" id="3.40.50.300:FF:000339">
    <property type="entry name" value="Uridine kinase"/>
    <property type="match status" value="1"/>
</dbReference>
<keyword evidence="6" id="KW-0067">ATP-binding</keyword>
<protein>
    <recommendedName>
        <fullName evidence="6">Uridine kinase</fullName>
        <ecNumber evidence="6">2.7.1.48</ecNumber>
    </recommendedName>
</protein>
<sequence>MEYVPPWKEPYFIAIAGCSGSGKTSVSSWIIQKLNVPWTIILSMDNFYRELTNEQRALAFESNWDFDSPDAIDFDLAIEVLQSIKKGKKTDVPNYSFTEHKRTDRTTIIYGANIVILEGIYALYDKRVLDLVDLKIFVQEDYDVCMARRLHRDILHRGRELRLSIKQWERFVKPNFIRNIQPTEKEADIIVPNGVENKIALNLLLTHIRLRLKTKSAQHLAELAKLGRNCDQDVRDLVRLPQYSTQLNGIHTILLDAKTSRADFIFYFNRMADILVSLALETVFESSVESKTVTTPTKRQFKGLYLPFDKVCAVTMIRGGECFESALKASIPTLSLGRLLIQRNTKTGEPELHISRLPPIITEGCSELKVLLTDAQILSGAAAVMAVQILVDHGVQQQNIVFIVYSSSEIGIRRLHAAFPEISVVVGRVSPSILSSDYDRCYYGT</sequence>
<dbReference type="InterPro" id="IPR006083">
    <property type="entry name" value="PRK/URK"/>
</dbReference>
<evidence type="ECO:0000256" key="5">
    <source>
        <dbReference type="ARBA" id="ARBA00022777"/>
    </source>
</evidence>
<dbReference type="SUPFAM" id="SSF52540">
    <property type="entry name" value="P-loop containing nucleoside triphosphate hydrolases"/>
    <property type="match status" value="1"/>
</dbReference>
<dbReference type="GO" id="GO:0044206">
    <property type="term" value="P:UMP salvage"/>
    <property type="evidence" value="ECO:0007669"/>
    <property type="project" value="UniProtKB-UniPathway"/>
</dbReference>
<feature type="domain" description="Phosphoribulokinase/uridine kinase" evidence="7">
    <location>
        <begin position="12"/>
        <end position="199"/>
    </location>
</feature>
<comment type="similarity">
    <text evidence="6">Belongs to the uridine kinase family.</text>
</comment>
<dbReference type="EMBL" id="NDIQ01000021">
    <property type="protein sequence ID" value="PRT55449.1"/>
    <property type="molecule type" value="Genomic_DNA"/>
</dbReference>
<keyword evidence="5 6" id="KW-0418">Kinase</keyword>
<dbReference type="InterPro" id="IPR000836">
    <property type="entry name" value="PRTase_dom"/>
</dbReference>
<reference evidence="9 10" key="1">
    <citation type="submission" date="2017-04" db="EMBL/GenBank/DDBJ databases">
        <title>Genome sequencing of [Candida] sorbophila.</title>
        <authorList>
            <person name="Ahn J.O."/>
        </authorList>
    </citation>
    <scope>NUCLEOTIDE SEQUENCE [LARGE SCALE GENOMIC DNA]</scope>
    <source>
        <strain evidence="9 10">DS02</strain>
    </source>
</reference>
<dbReference type="EC" id="2.7.1.48" evidence="6"/>
<evidence type="ECO:0000259" key="8">
    <source>
        <dbReference type="Pfam" id="PF14681"/>
    </source>
</evidence>
<dbReference type="Pfam" id="PF00485">
    <property type="entry name" value="PRK"/>
    <property type="match status" value="1"/>
</dbReference>
<gene>
    <name evidence="9" type="ORF">B9G98_03069</name>
</gene>
<organism evidence="9 10">
    <name type="scientific">Wickerhamiella sorbophila</name>
    <dbReference type="NCBI Taxonomy" id="45607"/>
    <lineage>
        <taxon>Eukaryota</taxon>
        <taxon>Fungi</taxon>
        <taxon>Dikarya</taxon>
        <taxon>Ascomycota</taxon>
        <taxon>Saccharomycotina</taxon>
        <taxon>Dipodascomycetes</taxon>
        <taxon>Dipodascales</taxon>
        <taxon>Trichomonascaceae</taxon>
        <taxon>Wickerhamiella</taxon>
    </lineage>
</organism>
<dbReference type="GO" id="GO:0004849">
    <property type="term" value="F:uridine kinase activity"/>
    <property type="evidence" value="ECO:0007669"/>
    <property type="project" value="UniProtKB-EC"/>
</dbReference>
<feature type="domain" description="Phosphoribosyltransferase" evidence="8">
    <location>
        <begin position="245"/>
        <end position="433"/>
    </location>
</feature>
<evidence type="ECO:0000313" key="10">
    <source>
        <dbReference type="Proteomes" id="UP000238350"/>
    </source>
</evidence>
<dbReference type="GeneID" id="36516817"/>
<evidence type="ECO:0000313" key="9">
    <source>
        <dbReference type="EMBL" id="PRT55449.1"/>
    </source>
</evidence>
<dbReference type="Gene3D" id="3.40.50.300">
    <property type="entry name" value="P-loop containing nucleotide triphosphate hydrolases"/>
    <property type="match status" value="1"/>
</dbReference>
<dbReference type="InterPro" id="IPR029057">
    <property type="entry name" value="PRTase-like"/>
</dbReference>
<evidence type="ECO:0000256" key="4">
    <source>
        <dbReference type="ARBA" id="ARBA00022741"/>
    </source>
</evidence>
<keyword evidence="10" id="KW-1185">Reference proteome</keyword>
<dbReference type="CDD" id="cd02023">
    <property type="entry name" value="UMPK"/>
    <property type="match status" value="1"/>
</dbReference>
<dbReference type="STRING" id="45607.A0A2T0FKE8"/>
<dbReference type="Proteomes" id="UP000238350">
    <property type="component" value="Unassembled WGS sequence"/>
</dbReference>
<dbReference type="NCBIfam" id="NF004018">
    <property type="entry name" value="PRK05480.1"/>
    <property type="match status" value="1"/>
</dbReference>
<dbReference type="UniPathway" id="UPA00579">
    <property type="reaction ID" value="UER00640"/>
</dbReference>
<dbReference type="NCBIfam" id="TIGR00235">
    <property type="entry name" value="udk"/>
    <property type="match status" value="1"/>
</dbReference>
<dbReference type="AlphaFoldDB" id="A0A2T0FKE8"/>
<proteinExistence type="inferred from homology"/>
<accession>A0A2T0FKE8</accession>
<evidence type="ECO:0000256" key="3">
    <source>
        <dbReference type="ARBA" id="ARBA00022679"/>
    </source>
</evidence>
<dbReference type="SUPFAM" id="SSF53271">
    <property type="entry name" value="PRTase-like"/>
    <property type="match status" value="1"/>
</dbReference>
<dbReference type="GO" id="GO:0005524">
    <property type="term" value="F:ATP binding"/>
    <property type="evidence" value="ECO:0007669"/>
    <property type="project" value="UniProtKB-KW"/>
</dbReference>
<evidence type="ECO:0000256" key="6">
    <source>
        <dbReference type="RuleBase" id="RU003825"/>
    </source>
</evidence>
<dbReference type="Gene3D" id="3.40.50.2020">
    <property type="match status" value="1"/>
</dbReference>
<dbReference type="Pfam" id="PF14681">
    <property type="entry name" value="UPRTase"/>
    <property type="match status" value="1"/>
</dbReference>
<evidence type="ECO:0000256" key="2">
    <source>
        <dbReference type="ARBA" id="ARBA00004784"/>
    </source>
</evidence>
<evidence type="ECO:0000259" key="7">
    <source>
        <dbReference type="Pfam" id="PF00485"/>
    </source>
</evidence>
<dbReference type="UniPathway" id="UPA00574">
    <property type="reaction ID" value="UER00637"/>
</dbReference>
<evidence type="ECO:0000256" key="1">
    <source>
        <dbReference type="ARBA" id="ARBA00004690"/>
    </source>
</evidence>
<comment type="pathway">
    <text evidence="1 6">Pyrimidine metabolism; UMP biosynthesis via salvage pathway; UMP from uridine: step 1/1.</text>
</comment>
<dbReference type="InterPro" id="IPR027417">
    <property type="entry name" value="P-loop_NTPase"/>
</dbReference>
<comment type="catalytic activity">
    <reaction evidence="6">
        <text>uridine + ATP = UMP + ADP + H(+)</text>
        <dbReference type="Rhea" id="RHEA:16825"/>
        <dbReference type="ChEBI" id="CHEBI:15378"/>
        <dbReference type="ChEBI" id="CHEBI:16704"/>
        <dbReference type="ChEBI" id="CHEBI:30616"/>
        <dbReference type="ChEBI" id="CHEBI:57865"/>
        <dbReference type="ChEBI" id="CHEBI:456216"/>
        <dbReference type="EC" id="2.7.1.48"/>
    </reaction>
</comment>